<dbReference type="AlphaFoldDB" id="A0A7S3RTA7"/>
<evidence type="ECO:0000256" key="4">
    <source>
        <dbReference type="ARBA" id="ARBA00023002"/>
    </source>
</evidence>
<dbReference type="InterPro" id="IPR017905">
    <property type="entry name" value="ERV/ALR_sulphydryl_oxidase"/>
</dbReference>
<keyword evidence="5" id="KW-1015">Disulfide bond</keyword>
<comment type="cofactor">
    <cofactor evidence="1 6">
        <name>FAD</name>
        <dbReference type="ChEBI" id="CHEBI:57692"/>
    </cofactor>
</comment>
<protein>
    <recommendedName>
        <fullName evidence="6">Sulfhydryl oxidase</fullName>
        <ecNumber evidence="6">1.8.3.2</ecNumber>
    </recommendedName>
</protein>
<dbReference type="InterPro" id="IPR036774">
    <property type="entry name" value="ERV/ALR_sulphydryl_oxid_sf"/>
</dbReference>
<sequence length="173" mass="18387">MSPPGGSPLPRRPQLLPVPAADVLYAARHSLLREVRHAAAAVATPRGPQGTAAEAAEAARRLGALRLWVSALARGVPRAVDGGLLARGLAELEVEMDAWEEADLPGEQQWAGMLQRAGISEPSGSQYLSEAATRLVMCTSAMPARHGYPCSLWLLFHTLLARSSHPPAHTPQL</sequence>
<evidence type="ECO:0000256" key="3">
    <source>
        <dbReference type="ARBA" id="ARBA00022827"/>
    </source>
</evidence>
<accession>A0A7S3RTA7</accession>
<gene>
    <name evidence="8" type="ORF">EHUX00137_LOCUS7610</name>
</gene>
<evidence type="ECO:0000256" key="1">
    <source>
        <dbReference type="ARBA" id="ARBA00001974"/>
    </source>
</evidence>
<feature type="domain" description="ERV/ALR sulfhydryl oxidase" evidence="7">
    <location>
        <begin position="141"/>
        <end position="173"/>
    </location>
</feature>
<evidence type="ECO:0000256" key="5">
    <source>
        <dbReference type="ARBA" id="ARBA00023157"/>
    </source>
</evidence>
<keyword evidence="4 6" id="KW-0560">Oxidoreductase</keyword>
<dbReference type="PROSITE" id="PS51324">
    <property type="entry name" value="ERV_ALR"/>
    <property type="match status" value="1"/>
</dbReference>
<comment type="catalytic activity">
    <reaction evidence="6">
        <text>2 R'C(R)SH + O2 = R'C(R)S-S(R)CR' + H2O2</text>
        <dbReference type="Rhea" id="RHEA:17357"/>
        <dbReference type="ChEBI" id="CHEBI:15379"/>
        <dbReference type="ChEBI" id="CHEBI:16240"/>
        <dbReference type="ChEBI" id="CHEBI:16520"/>
        <dbReference type="ChEBI" id="CHEBI:17412"/>
        <dbReference type="EC" id="1.8.3.2"/>
    </reaction>
</comment>
<name>A0A7S3RTA7_EMIHU</name>
<evidence type="ECO:0000256" key="6">
    <source>
        <dbReference type="RuleBase" id="RU371123"/>
    </source>
</evidence>
<dbReference type="EMBL" id="HBIR01010663">
    <property type="protein sequence ID" value="CAE0534337.1"/>
    <property type="molecule type" value="Transcribed_RNA"/>
</dbReference>
<evidence type="ECO:0000259" key="7">
    <source>
        <dbReference type="PROSITE" id="PS51324"/>
    </source>
</evidence>
<dbReference type="EC" id="1.8.3.2" evidence="6"/>
<evidence type="ECO:0000256" key="2">
    <source>
        <dbReference type="ARBA" id="ARBA00022630"/>
    </source>
</evidence>
<organism evidence="8">
    <name type="scientific">Emiliania huxleyi</name>
    <name type="common">Coccolithophore</name>
    <name type="synonym">Pontosphaera huxleyi</name>
    <dbReference type="NCBI Taxonomy" id="2903"/>
    <lineage>
        <taxon>Eukaryota</taxon>
        <taxon>Haptista</taxon>
        <taxon>Haptophyta</taxon>
        <taxon>Prymnesiophyceae</taxon>
        <taxon>Isochrysidales</taxon>
        <taxon>Noelaerhabdaceae</taxon>
        <taxon>Emiliania</taxon>
    </lineage>
</organism>
<reference evidence="8" key="1">
    <citation type="submission" date="2021-01" db="EMBL/GenBank/DDBJ databases">
        <authorList>
            <person name="Corre E."/>
            <person name="Pelletier E."/>
            <person name="Niang G."/>
            <person name="Scheremetjew M."/>
            <person name="Finn R."/>
            <person name="Kale V."/>
            <person name="Holt S."/>
            <person name="Cochrane G."/>
            <person name="Meng A."/>
            <person name="Brown T."/>
            <person name="Cohen L."/>
        </authorList>
    </citation>
    <scope>NUCLEOTIDE SEQUENCE</scope>
    <source>
        <strain evidence="8">379</strain>
    </source>
</reference>
<keyword evidence="3 6" id="KW-0274">FAD</keyword>
<proteinExistence type="predicted"/>
<keyword evidence="2 6" id="KW-0285">Flavoprotein</keyword>
<dbReference type="Gene3D" id="1.20.120.310">
    <property type="entry name" value="ERV/ALR sulfhydryl oxidase domain"/>
    <property type="match status" value="1"/>
</dbReference>
<dbReference type="GO" id="GO:0016972">
    <property type="term" value="F:thiol oxidase activity"/>
    <property type="evidence" value="ECO:0007669"/>
    <property type="project" value="UniProtKB-EC"/>
</dbReference>
<evidence type="ECO:0000313" key="8">
    <source>
        <dbReference type="EMBL" id="CAE0534337.1"/>
    </source>
</evidence>